<reference evidence="1 2" key="1">
    <citation type="journal article" date="2016" name="Int. J. Syst. Evol. Microbiol.">
        <title>Caldimicrobium thiodismutans sp. nov., a sulfur-disproportionating bacterium isolated from a hot spring, and emended description of the genus Caldimicrobium.</title>
        <authorList>
            <person name="Kojima H."/>
            <person name="Umezawa K."/>
            <person name="Fukui M."/>
        </authorList>
    </citation>
    <scope>NUCLEOTIDE SEQUENCE [LARGE SCALE GENOMIC DNA]</scope>
    <source>
        <strain evidence="1 2">TF1</strain>
    </source>
</reference>
<gene>
    <name evidence="1" type="ORF">THC_0793</name>
</gene>
<dbReference type="KEGG" id="cthi:THC_0793"/>
<dbReference type="RefSeq" id="WP_068513635.1">
    <property type="nucleotide sequence ID" value="NZ_AP014945.1"/>
</dbReference>
<proteinExistence type="predicted"/>
<keyword evidence="2" id="KW-1185">Reference proteome</keyword>
<dbReference type="Gene3D" id="3.90.1310.10">
    <property type="entry name" value="Penicillin-binding protein 2a (Domain 2)"/>
    <property type="match status" value="1"/>
</dbReference>
<name>A0A0U5B541_9BACT</name>
<reference evidence="2" key="2">
    <citation type="journal article" date="2016" name="Int. J. Syst. Evol. Microbiol.">
        <title>Caldimicrobium thiodismutans sp. nov., a sulfur-disproportionating bacterium isolated from a hot spring.</title>
        <authorList>
            <person name="Kojima H."/>
            <person name="Umezawa K."/>
            <person name="Fukui M."/>
        </authorList>
    </citation>
    <scope>NUCLEOTIDE SEQUENCE [LARGE SCALE GENOMIC DNA]</scope>
    <source>
        <strain evidence="2">TF1</strain>
    </source>
</reference>
<dbReference type="SUPFAM" id="SSF56519">
    <property type="entry name" value="Penicillin binding protein dimerisation domain"/>
    <property type="match status" value="1"/>
</dbReference>
<protein>
    <submittedName>
        <fullName evidence="1">Uncharacterized protein</fullName>
    </submittedName>
</protein>
<accession>A0A0U5B541</accession>
<dbReference type="OrthoDB" id="9791193at2"/>
<dbReference type="Proteomes" id="UP000068196">
    <property type="component" value="Chromosome"/>
</dbReference>
<dbReference type="EMBL" id="AP014945">
    <property type="protein sequence ID" value="BAU23184.1"/>
    <property type="molecule type" value="Genomic_DNA"/>
</dbReference>
<evidence type="ECO:0000313" key="2">
    <source>
        <dbReference type="Proteomes" id="UP000068196"/>
    </source>
</evidence>
<dbReference type="GO" id="GO:0008658">
    <property type="term" value="F:penicillin binding"/>
    <property type="evidence" value="ECO:0007669"/>
    <property type="project" value="InterPro"/>
</dbReference>
<dbReference type="InterPro" id="IPR036138">
    <property type="entry name" value="PBP_dimer_sf"/>
</dbReference>
<sequence>MKCRLNLCLVFCILILGVTFLLGFARGKGYPHLECKRGYILDRKGEPLVLNKENYQAFFLIRGKSLLGEDVPPQVKPYLSGTLDLPKKGLVLLSNSLTLDEVKVLKEVKDVIIKGSMERRPLYQSLSPLIGRMAESEGYSGMEKVFEPILKNGKSVLTSLDTNFLKKIYYLNKSYKALDLNGVALFSLKTGELIGYYGQGEKNFLEEPILIAKEDFPAKIKKVNWELGSYEAREEGNLLRITPLHLVKAYLARVCGSEFEPTILPQEDSRCPSISEPLELESLIAYGKERWLYLKIKGEFIYVLTGILKSEEGKPFLLEDIKKDFSFLIKLL</sequence>
<dbReference type="AlphaFoldDB" id="A0A0U5B541"/>
<organism evidence="1 2">
    <name type="scientific">Caldimicrobium thiodismutans</name>
    <dbReference type="NCBI Taxonomy" id="1653476"/>
    <lineage>
        <taxon>Bacteria</taxon>
        <taxon>Pseudomonadati</taxon>
        <taxon>Thermodesulfobacteriota</taxon>
        <taxon>Thermodesulfobacteria</taxon>
        <taxon>Thermodesulfobacteriales</taxon>
        <taxon>Thermodesulfobacteriaceae</taxon>
        <taxon>Caldimicrobium</taxon>
    </lineage>
</organism>
<dbReference type="STRING" id="1653476.THC_0793"/>
<evidence type="ECO:0000313" key="1">
    <source>
        <dbReference type="EMBL" id="BAU23184.1"/>
    </source>
</evidence>